<evidence type="ECO:0000313" key="7">
    <source>
        <dbReference type="EnsemblMetazoa" id="GAUT023750-PA"/>
    </source>
</evidence>
<keyword evidence="3" id="KW-0732">Signal</keyword>
<evidence type="ECO:0000256" key="3">
    <source>
        <dbReference type="ARBA" id="ARBA00022729"/>
    </source>
</evidence>
<dbReference type="EnsemblMetazoa" id="GAUT023750-RA">
    <property type="protein sequence ID" value="GAUT023750-PA"/>
    <property type="gene ID" value="GAUT023750"/>
</dbReference>
<keyword evidence="2" id="KW-0812">Transmembrane</keyword>
<evidence type="ECO:0000313" key="8">
    <source>
        <dbReference type="Proteomes" id="UP000078200"/>
    </source>
</evidence>
<keyword evidence="4" id="KW-1133">Transmembrane helix</keyword>
<dbReference type="InterPro" id="IPR018795">
    <property type="entry name" value="K2013-like"/>
</dbReference>
<keyword evidence="8" id="KW-1185">Reference proteome</keyword>
<evidence type="ECO:0000256" key="2">
    <source>
        <dbReference type="ARBA" id="ARBA00022692"/>
    </source>
</evidence>
<dbReference type="PANTHER" id="PTHR31386:SF2">
    <property type="entry name" value="SIMILAR TO RIKEN CDNA 2510039O18"/>
    <property type="match status" value="1"/>
</dbReference>
<dbReference type="PANTHER" id="PTHR31386">
    <property type="entry name" value="UNCHARACTERIZED PROTEIN KIAA2013"/>
    <property type="match status" value="1"/>
</dbReference>
<dbReference type="GO" id="GO:0016020">
    <property type="term" value="C:membrane"/>
    <property type="evidence" value="ECO:0007669"/>
    <property type="project" value="UniProtKB-SubCell"/>
</dbReference>
<dbReference type="VEuPathDB" id="VectorBase:GAUT023750"/>
<name>A0A1A9V2L7_GLOAU</name>
<dbReference type="Proteomes" id="UP000078200">
    <property type="component" value="Unassembled WGS sequence"/>
</dbReference>
<keyword evidence="5" id="KW-0472">Membrane</keyword>
<evidence type="ECO:0000256" key="1">
    <source>
        <dbReference type="ARBA" id="ARBA00004479"/>
    </source>
</evidence>
<reference evidence="7" key="1">
    <citation type="submission" date="2020-05" db="UniProtKB">
        <authorList>
            <consortium name="EnsemblMetazoa"/>
        </authorList>
    </citation>
    <scope>IDENTIFICATION</scope>
    <source>
        <strain evidence="7">TTRI</strain>
    </source>
</reference>
<protein>
    <submittedName>
        <fullName evidence="7">Uncharacterized protein</fullName>
    </submittedName>
</protein>
<dbReference type="AlphaFoldDB" id="A0A1A9V2L7"/>
<organism evidence="7 8">
    <name type="scientific">Glossina austeni</name>
    <name type="common">Savannah tsetse fly</name>
    <dbReference type="NCBI Taxonomy" id="7395"/>
    <lineage>
        <taxon>Eukaryota</taxon>
        <taxon>Metazoa</taxon>
        <taxon>Ecdysozoa</taxon>
        <taxon>Arthropoda</taxon>
        <taxon>Hexapoda</taxon>
        <taxon>Insecta</taxon>
        <taxon>Pterygota</taxon>
        <taxon>Neoptera</taxon>
        <taxon>Endopterygota</taxon>
        <taxon>Diptera</taxon>
        <taxon>Brachycera</taxon>
        <taxon>Muscomorpha</taxon>
        <taxon>Hippoboscoidea</taxon>
        <taxon>Glossinidae</taxon>
        <taxon>Glossina</taxon>
    </lineage>
</organism>
<evidence type="ECO:0000256" key="6">
    <source>
        <dbReference type="ARBA" id="ARBA00023180"/>
    </source>
</evidence>
<keyword evidence="6" id="KW-0325">Glycoprotein</keyword>
<dbReference type="Pfam" id="PF10222">
    <property type="entry name" value="DUF2152"/>
    <property type="match status" value="1"/>
</dbReference>
<sequence length="80" mass="9034">MHLPYFKIVACDGGCVDGLVLSTQSRRQCPVKLTEPLTAILYITEDKQHIIELHKALHVKELLPMNSMLSLYINTAISLR</sequence>
<accession>A0A1A9V2L7</accession>
<evidence type="ECO:0000256" key="5">
    <source>
        <dbReference type="ARBA" id="ARBA00023136"/>
    </source>
</evidence>
<comment type="subcellular location">
    <subcellularLocation>
        <location evidence="1">Membrane</location>
        <topology evidence="1">Single-pass type I membrane protein</topology>
    </subcellularLocation>
</comment>
<proteinExistence type="predicted"/>
<evidence type="ECO:0000256" key="4">
    <source>
        <dbReference type="ARBA" id="ARBA00022989"/>
    </source>
</evidence>